<evidence type="ECO:0000313" key="2">
    <source>
        <dbReference type="Proteomes" id="UP001215712"/>
    </source>
</evidence>
<reference evidence="1" key="1">
    <citation type="journal article" date="2023" name="IMA Fungus">
        <title>Comparative genomic study of the Penicillium genus elucidates a diverse pangenome and 15 lateral gene transfer events.</title>
        <authorList>
            <person name="Petersen C."/>
            <person name="Sorensen T."/>
            <person name="Nielsen M.R."/>
            <person name="Sondergaard T.E."/>
            <person name="Sorensen J.L."/>
            <person name="Fitzpatrick D.A."/>
            <person name="Frisvad J.C."/>
            <person name="Nielsen K.L."/>
        </authorList>
    </citation>
    <scope>NUCLEOTIDE SEQUENCE</scope>
    <source>
        <strain evidence="1">IBT 17514</strain>
    </source>
</reference>
<dbReference type="AlphaFoldDB" id="A0AAD6HTG4"/>
<dbReference type="GO" id="GO:0004140">
    <property type="term" value="F:dephospho-CoA kinase activity"/>
    <property type="evidence" value="ECO:0007669"/>
    <property type="project" value="TreeGrafter"/>
</dbReference>
<sequence>MASQTKSSLLLLPPPQSFSFSGVKEAFEASVSDVLVKLSKTVENSNQIATLYIALAVPNLLSSSNKPRANTFAPLQHYLSSIYTLIGAVGTARDIDLDSPGGIDTRVIFIDHLSSNTSTISPESQLDPSNDLHIGPILKLHSLATSGRQWNHVFYLNNQIGRELADSFVTSLSSPSKDHTASIMQTISCSGDWQVPASLLVPEDEPSLQPHYSVAVGGTFDHLHIGHKLLLTATALALEPLDPTNQDQARILTVGVTGDALLVNKKFAEFLESWEERFQGTASFLAGIMDFTPQSHGSPEIPKIERSRTSDGKGGVVVMHLQPNLIYKFVEFFDVCGPTLTDEDISALVVSKETSAGGAMVNDERAKKGWARLTIFEVDVLQSGEATAVTGANPFEGKISSTDIRRRRMNRAKV</sequence>
<keyword evidence="2" id="KW-1185">Reference proteome</keyword>
<dbReference type="EMBL" id="JAQJAN010000003">
    <property type="protein sequence ID" value="KAJ5734467.1"/>
    <property type="molecule type" value="Genomic_DNA"/>
</dbReference>
<dbReference type="GO" id="GO:0016779">
    <property type="term" value="F:nucleotidyltransferase activity"/>
    <property type="evidence" value="ECO:0007669"/>
    <property type="project" value="UniProtKB-KW"/>
</dbReference>
<protein>
    <submittedName>
        <fullName evidence="1">Cytidylyltransferase</fullName>
    </submittedName>
</protein>
<dbReference type="InterPro" id="IPR014729">
    <property type="entry name" value="Rossmann-like_a/b/a_fold"/>
</dbReference>
<comment type="caution">
    <text evidence="1">The sequence shown here is derived from an EMBL/GenBank/DDBJ whole genome shotgun (WGS) entry which is preliminary data.</text>
</comment>
<dbReference type="Proteomes" id="UP001215712">
    <property type="component" value="Unassembled WGS sequence"/>
</dbReference>
<accession>A0AAD6HTG4</accession>
<keyword evidence="1" id="KW-0808">Transferase</keyword>
<organism evidence="1 2">
    <name type="scientific">Penicillium malachiteum</name>
    <dbReference type="NCBI Taxonomy" id="1324776"/>
    <lineage>
        <taxon>Eukaryota</taxon>
        <taxon>Fungi</taxon>
        <taxon>Dikarya</taxon>
        <taxon>Ascomycota</taxon>
        <taxon>Pezizomycotina</taxon>
        <taxon>Eurotiomycetes</taxon>
        <taxon>Eurotiomycetidae</taxon>
        <taxon>Eurotiales</taxon>
        <taxon>Aspergillaceae</taxon>
        <taxon>Penicillium</taxon>
    </lineage>
</organism>
<proteinExistence type="predicted"/>
<name>A0AAD6HTG4_9EURO</name>
<dbReference type="SUPFAM" id="SSF52374">
    <property type="entry name" value="Nucleotidylyl transferase"/>
    <property type="match status" value="1"/>
</dbReference>
<reference evidence="1" key="2">
    <citation type="submission" date="2023-01" db="EMBL/GenBank/DDBJ databases">
        <authorList>
            <person name="Petersen C."/>
        </authorList>
    </citation>
    <scope>NUCLEOTIDE SEQUENCE</scope>
    <source>
        <strain evidence="1">IBT 17514</strain>
    </source>
</reference>
<keyword evidence="1" id="KW-0548">Nucleotidyltransferase</keyword>
<dbReference type="GO" id="GO:0015937">
    <property type="term" value="P:coenzyme A biosynthetic process"/>
    <property type="evidence" value="ECO:0007669"/>
    <property type="project" value="TreeGrafter"/>
</dbReference>
<evidence type="ECO:0000313" key="1">
    <source>
        <dbReference type="EMBL" id="KAJ5734467.1"/>
    </source>
</evidence>
<dbReference type="PANTHER" id="PTHR10695">
    <property type="entry name" value="DEPHOSPHO-COA KINASE-RELATED"/>
    <property type="match status" value="1"/>
</dbReference>
<dbReference type="PANTHER" id="PTHR10695:SF46">
    <property type="entry name" value="BIFUNCTIONAL COENZYME A SYNTHASE-RELATED"/>
    <property type="match status" value="1"/>
</dbReference>
<gene>
    <name evidence="1" type="ORF">N7493_003253</name>
</gene>
<dbReference type="Gene3D" id="3.40.50.620">
    <property type="entry name" value="HUPs"/>
    <property type="match status" value="1"/>
</dbReference>